<dbReference type="AlphaFoldDB" id="A0AAV7F4F0"/>
<protein>
    <submittedName>
        <fullName evidence="2">Uncharacterized protein</fullName>
    </submittedName>
</protein>
<sequence length="119" mass="13724">MRSAQIPEENSPKVEDQRSTDTQRWMQFSAAVRHFRKQVMCGLINTSRLPKPVKQAKEEIMDRGGDPRRKSNQKFLRGPEHAQAPTVLIIDYRYSVHNIKRQSSDSERAETCIEKGNLG</sequence>
<reference evidence="2 3" key="1">
    <citation type="submission" date="2021-07" db="EMBL/GenBank/DDBJ databases">
        <title>The Aristolochia fimbriata genome: insights into angiosperm evolution, floral development and chemical biosynthesis.</title>
        <authorList>
            <person name="Jiao Y."/>
        </authorList>
    </citation>
    <scope>NUCLEOTIDE SEQUENCE [LARGE SCALE GENOMIC DNA]</scope>
    <source>
        <strain evidence="2">IBCAS-2021</strain>
        <tissue evidence="2">Leaf</tissue>
    </source>
</reference>
<accession>A0AAV7F4F0</accession>
<gene>
    <name evidence="2" type="ORF">H6P81_000558</name>
</gene>
<dbReference type="Proteomes" id="UP000825729">
    <property type="component" value="Unassembled WGS sequence"/>
</dbReference>
<proteinExistence type="predicted"/>
<feature type="region of interest" description="Disordered" evidence="1">
    <location>
        <begin position="100"/>
        <end position="119"/>
    </location>
</feature>
<evidence type="ECO:0000313" key="3">
    <source>
        <dbReference type="Proteomes" id="UP000825729"/>
    </source>
</evidence>
<feature type="compositionally biased region" description="Basic and acidic residues" evidence="1">
    <location>
        <begin position="102"/>
        <end position="113"/>
    </location>
</feature>
<dbReference type="EMBL" id="JAINDJ010000002">
    <property type="protein sequence ID" value="KAG9456050.1"/>
    <property type="molecule type" value="Genomic_DNA"/>
</dbReference>
<feature type="compositionally biased region" description="Basic and acidic residues" evidence="1">
    <location>
        <begin position="55"/>
        <end position="69"/>
    </location>
</feature>
<name>A0AAV7F4F0_ARIFI</name>
<organism evidence="2 3">
    <name type="scientific">Aristolochia fimbriata</name>
    <name type="common">White veined hardy Dutchman's pipe vine</name>
    <dbReference type="NCBI Taxonomy" id="158543"/>
    <lineage>
        <taxon>Eukaryota</taxon>
        <taxon>Viridiplantae</taxon>
        <taxon>Streptophyta</taxon>
        <taxon>Embryophyta</taxon>
        <taxon>Tracheophyta</taxon>
        <taxon>Spermatophyta</taxon>
        <taxon>Magnoliopsida</taxon>
        <taxon>Magnoliidae</taxon>
        <taxon>Piperales</taxon>
        <taxon>Aristolochiaceae</taxon>
        <taxon>Aristolochia</taxon>
    </lineage>
</organism>
<keyword evidence="3" id="KW-1185">Reference proteome</keyword>
<feature type="region of interest" description="Disordered" evidence="1">
    <location>
        <begin position="1"/>
        <end position="22"/>
    </location>
</feature>
<comment type="caution">
    <text evidence="2">The sequence shown here is derived from an EMBL/GenBank/DDBJ whole genome shotgun (WGS) entry which is preliminary data.</text>
</comment>
<feature type="compositionally biased region" description="Basic and acidic residues" evidence="1">
    <location>
        <begin position="10"/>
        <end position="21"/>
    </location>
</feature>
<evidence type="ECO:0000256" key="1">
    <source>
        <dbReference type="SAM" id="MobiDB-lite"/>
    </source>
</evidence>
<feature type="region of interest" description="Disordered" evidence="1">
    <location>
        <begin position="50"/>
        <end position="80"/>
    </location>
</feature>
<evidence type="ECO:0000313" key="2">
    <source>
        <dbReference type="EMBL" id="KAG9456050.1"/>
    </source>
</evidence>